<feature type="region of interest" description="Disordered" evidence="1">
    <location>
        <begin position="50"/>
        <end position="71"/>
    </location>
</feature>
<name>A0A1Q9DD27_SYMMI</name>
<evidence type="ECO:0000313" key="3">
    <source>
        <dbReference type="Proteomes" id="UP000186817"/>
    </source>
</evidence>
<accession>A0A1Q9DD27</accession>
<organism evidence="2 3">
    <name type="scientific">Symbiodinium microadriaticum</name>
    <name type="common">Dinoflagellate</name>
    <name type="synonym">Zooxanthella microadriatica</name>
    <dbReference type="NCBI Taxonomy" id="2951"/>
    <lineage>
        <taxon>Eukaryota</taxon>
        <taxon>Sar</taxon>
        <taxon>Alveolata</taxon>
        <taxon>Dinophyceae</taxon>
        <taxon>Suessiales</taxon>
        <taxon>Symbiodiniaceae</taxon>
        <taxon>Symbiodinium</taxon>
    </lineage>
</organism>
<evidence type="ECO:0000256" key="1">
    <source>
        <dbReference type="SAM" id="MobiDB-lite"/>
    </source>
</evidence>
<evidence type="ECO:0000313" key="2">
    <source>
        <dbReference type="EMBL" id="OLP93069.1"/>
    </source>
</evidence>
<comment type="caution">
    <text evidence="2">The sequence shown here is derived from an EMBL/GenBank/DDBJ whole genome shotgun (WGS) entry which is preliminary data.</text>
</comment>
<dbReference type="Proteomes" id="UP000186817">
    <property type="component" value="Unassembled WGS sequence"/>
</dbReference>
<proteinExistence type="predicted"/>
<gene>
    <name evidence="2" type="ORF">AK812_SmicGene25062</name>
</gene>
<protein>
    <submittedName>
        <fullName evidence="2">Uncharacterized protein</fullName>
    </submittedName>
</protein>
<dbReference type="AlphaFoldDB" id="A0A1Q9DD27"/>
<keyword evidence="3" id="KW-1185">Reference proteome</keyword>
<dbReference type="OrthoDB" id="348976at2759"/>
<reference evidence="2 3" key="1">
    <citation type="submission" date="2016-02" db="EMBL/GenBank/DDBJ databases">
        <title>Genome analysis of coral dinoflagellate symbionts highlights evolutionary adaptations to a symbiotic lifestyle.</title>
        <authorList>
            <person name="Aranda M."/>
            <person name="Li Y."/>
            <person name="Liew Y.J."/>
            <person name="Baumgarten S."/>
            <person name="Simakov O."/>
            <person name="Wilson M."/>
            <person name="Piel J."/>
            <person name="Ashoor H."/>
            <person name="Bougouffa S."/>
            <person name="Bajic V.B."/>
            <person name="Ryu T."/>
            <person name="Ravasi T."/>
            <person name="Bayer T."/>
            <person name="Micklem G."/>
            <person name="Kim H."/>
            <person name="Bhak J."/>
            <person name="Lajeunesse T.C."/>
            <person name="Voolstra C.R."/>
        </authorList>
    </citation>
    <scope>NUCLEOTIDE SEQUENCE [LARGE SCALE GENOMIC DNA]</scope>
    <source>
        <strain evidence="2 3">CCMP2467</strain>
    </source>
</reference>
<dbReference type="EMBL" id="LSRX01000595">
    <property type="protein sequence ID" value="OLP93069.1"/>
    <property type="molecule type" value="Genomic_DNA"/>
</dbReference>
<sequence length="71" mass="7902">MLGSAARAEDRPVVQRPFEWSFLWKDNPEDGVKRRGLRPTEIADVLRKDLGDGHRAGSGTASFEGYSSAWP</sequence>